<dbReference type="PROSITE" id="PS00059">
    <property type="entry name" value="ADH_ZINC"/>
    <property type="match status" value="1"/>
</dbReference>
<organism evidence="8 9">
    <name type="scientific">Vreelandella titanicae BH1</name>
    <dbReference type="NCBI Taxonomy" id="1204738"/>
    <lineage>
        <taxon>Bacteria</taxon>
        <taxon>Pseudomonadati</taxon>
        <taxon>Pseudomonadota</taxon>
        <taxon>Gammaproteobacteria</taxon>
        <taxon>Oceanospirillales</taxon>
        <taxon>Halomonadaceae</taxon>
        <taxon>Vreelandella</taxon>
    </lineage>
</organism>
<dbReference type="RefSeq" id="WP_009286539.1">
    <property type="nucleotide sequence ID" value="NZ_AOPO01000002.1"/>
</dbReference>
<evidence type="ECO:0000256" key="1">
    <source>
        <dbReference type="ARBA" id="ARBA00001947"/>
    </source>
</evidence>
<dbReference type="InterPro" id="IPR011032">
    <property type="entry name" value="GroES-like_sf"/>
</dbReference>
<dbReference type="PANTHER" id="PTHR42940">
    <property type="entry name" value="ALCOHOL DEHYDROGENASE 1-RELATED"/>
    <property type="match status" value="1"/>
</dbReference>
<keyword evidence="6" id="KW-0560">Oxidoreductase</keyword>
<evidence type="ECO:0000313" key="9">
    <source>
        <dbReference type="Proteomes" id="UP000011651"/>
    </source>
</evidence>
<accession>L9UBG4</accession>
<protein>
    <recommendedName>
        <fullName evidence="3">alcohol dehydrogenase</fullName>
        <ecNumber evidence="3">1.1.1.1</ecNumber>
    </recommendedName>
</protein>
<proteinExistence type="inferred from homology"/>
<evidence type="ECO:0000256" key="2">
    <source>
        <dbReference type="ARBA" id="ARBA00008072"/>
    </source>
</evidence>
<dbReference type="NCBIfam" id="TIGR02822">
    <property type="entry name" value="adh_fam_2"/>
    <property type="match status" value="1"/>
</dbReference>
<dbReference type="InterPro" id="IPR014187">
    <property type="entry name" value="ADH_Zn_typ-2"/>
</dbReference>
<dbReference type="EC" id="1.1.1.1" evidence="3"/>
<dbReference type="GO" id="GO:0005737">
    <property type="term" value="C:cytoplasm"/>
    <property type="evidence" value="ECO:0007669"/>
    <property type="project" value="TreeGrafter"/>
</dbReference>
<dbReference type="InterPro" id="IPR013154">
    <property type="entry name" value="ADH-like_N"/>
</dbReference>
<name>L9UBG4_9GAMM</name>
<dbReference type="EMBL" id="AOPO01000002">
    <property type="protein sequence ID" value="ELY22229.1"/>
    <property type="molecule type" value="Genomic_DNA"/>
</dbReference>
<keyword evidence="5" id="KW-0862">Zinc</keyword>
<dbReference type="Pfam" id="PF08240">
    <property type="entry name" value="ADH_N"/>
    <property type="match status" value="1"/>
</dbReference>
<dbReference type="SUPFAM" id="SSF51735">
    <property type="entry name" value="NAD(P)-binding Rossmann-fold domains"/>
    <property type="match status" value="1"/>
</dbReference>
<evidence type="ECO:0000259" key="7">
    <source>
        <dbReference type="SMART" id="SM00829"/>
    </source>
</evidence>
<dbReference type="AlphaFoldDB" id="L9UBG4"/>
<dbReference type="CDD" id="cd08298">
    <property type="entry name" value="CAD2"/>
    <property type="match status" value="1"/>
</dbReference>
<dbReference type="Gene3D" id="3.90.180.10">
    <property type="entry name" value="Medium-chain alcohol dehydrogenases, catalytic domain"/>
    <property type="match status" value="1"/>
</dbReference>
<dbReference type="Proteomes" id="UP000011651">
    <property type="component" value="Unassembled WGS sequence"/>
</dbReference>
<evidence type="ECO:0000256" key="3">
    <source>
        <dbReference type="ARBA" id="ARBA00013190"/>
    </source>
</evidence>
<reference evidence="8 9" key="1">
    <citation type="journal article" date="2013" name="Genome Announc.">
        <title>Draft Genome of the Marine Gammaproteobacterium Halomonas titanicae.</title>
        <authorList>
            <person name="Sanchez-Porro C."/>
            <person name="de la Haba R.R."/>
            <person name="Cruz-Hernandez N."/>
            <person name="Gonzalez J.M."/>
            <person name="Reyes-Guirao C."/>
            <person name="Navarro-Sampedro L."/>
            <person name="Carballo M."/>
            <person name="Ventosa A."/>
        </authorList>
    </citation>
    <scope>NUCLEOTIDE SEQUENCE [LARGE SCALE GENOMIC DNA]</scope>
    <source>
        <strain evidence="8 9">BH1</strain>
    </source>
</reference>
<feature type="domain" description="Enoyl reductase (ER)" evidence="7">
    <location>
        <begin position="10"/>
        <end position="325"/>
    </location>
</feature>
<dbReference type="InterPro" id="IPR036291">
    <property type="entry name" value="NAD(P)-bd_dom_sf"/>
</dbReference>
<comment type="caution">
    <text evidence="8">The sequence shown here is derived from an EMBL/GenBank/DDBJ whole genome shotgun (WGS) entry which is preliminary data.</text>
</comment>
<dbReference type="InterPro" id="IPR020843">
    <property type="entry name" value="ER"/>
</dbReference>
<evidence type="ECO:0000256" key="5">
    <source>
        <dbReference type="ARBA" id="ARBA00022833"/>
    </source>
</evidence>
<dbReference type="SMART" id="SM00829">
    <property type="entry name" value="PKS_ER"/>
    <property type="match status" value="1"/>
</dbReference>
<evidence type="ECO:0000256" key="6">
    <source>
        <dbReference type="ARBA" id="ARBA00023002"/>
    </source>
</evidence>
<comment type="similarity">
    <text evidence="2">Belongs to the zinc-containing alcohol dehydrogenase family.</text>
</comment>
<dbReference type="GO" id="GO:0008270">
    <property type="term" value="F:zinc ion binding"/>
    <property type="evidence" value="ECO:0007669"/>
    <property type="project" value="InterPro"/>
</dbReference>
<dbReference type="PATRIC" id="fig|1204738.3.peg.1187"/>
<evidence type="ECO:0000256" key="4">
    <source>
        <dbReference type="ARBA" id="ARBA00022723"/>
    </source>
</evidence>
<keyword evidence="4" id="KW-0479">Metal-binding</keyword>
<gene>
    <name evidence="8" type="ORF">HALTITAN_0795</name>
</gene>
<dbReference type="PANTHER" id="PTHR42940:SF8">
    <property type="entry name" value="VACUOLAR PROTEIN SORTING-ASSOCIATED PROTEIN 11"/>
    <property type="match status" value="1"/>
</dbReference>
<sequence length="340" mass="36714">MKVMVLEQQGGSLQCQERPIPTPGKGQVLLKVEACAVCRTDLHLLDGELPDIRYPIVPGHEIIGRVVKCGPGVVLEKGVRLGVPWLGYSCGKCRYCLHGKENLCDQARFTGYQIDGGFAEYTLADHRFCFSISSHYSAAEAAPLMCAGLIGYRSLVMCGNDLQRLGIYGFGAAAHIVAQVAKWQGMEVYAFTRPGDEVSQRFAQYLGATWVGSSEQLPEAPLDAAIIFAPVGELIPLALRAVRKGGVVVCGGIHMSDIPSFPYALLWGERQLRSVANLTRQDGRAFLSLASEAMIQTRTVCYPLHAANDALKDLREGKLTGAAVLVMGPSLASEMLDVDS</sequence>
<dbReference type="SUPFAM" id="SSF50129">
    <property type="entry name" value="GroES-like"/>
    <property type="match status" value="1"/>
</dbReference>
<comment type="cofactor">
    <cofactor evidence="1">
        <name>Zn(2+)</name>
        <dbReference type="ChEBI" id="CHEBI:29105"/>
    </cofactor>
</comment>
<evidence type="ECO:0000313" key="8">
    <source>
        <dbReference type="EMBL" id="ELY22229.1"/>
    </source>
</evidence>
<dbReference type="InterPro" id="IPR002328">
    <property type="entry name" value="ADH_Zn_CS"/>
</dbReference>
<dbReference type="Gene3D" id="3.40.50.720">
    <property type="entry name" value="NAD(P)-binding Rossmann-like Domain"/>
    <property type="match status" value="1"/>
</dbReference>
<dbReference type="GO" id="GO:0004022">
    <property type="term" value="F:alcohol dehydrogenase (NAD+) activity"/>
    <property type="evidence" value="ECO:0007669"/>
    <property type="project" value="UniProtKB-EC"/>
</dbReference>